<organism evidence="2 3">
    <name type="scientific">Aegilops tauschii subsp. strangulata</name>
    <name type="common">Goatgrass</name>
    <dbReference type="NCBI Taxonomy" id="200361"/>
    <lineage>
        <taxon>Eukaryota</taxon>
        <taxon>Viridiplantae</taxon>
        <taxon>Streptophyta</taxon>
        <taxon>Embryophyta</taxon>
        <taxon>Tracheophyta</taxon>
        <taxon>Spermatophyta</taxon>
        <taxon>Magnoliopsida</taxon>
        <taxon>Liliopsida</taxon>
        <taxon>Poales</taxon>
        <taxon>Poaceae</taxon>
        <taxon>BOP clade</taxon>
        <taxon>Pooideae</taxon>
        <taxon>Triticodae</taxon>
        <taxon>Triticeae</taxon>
        <taxon>Triticinae</taxon>
        <taxon>Aegilops</taxon>
    </lineage>
</organism>
<feature type="region of interest" description="Disordered" evidence="1">
    <location>
        <begin position="1"/>
        <end position="65"/>
    </location>
</feature>
<keyword evidence="3" id="KW-1185">Reference proteome</keyword>
<sequence length="147" mass="15485">QKSASNTGAQGPPGTRSPHHLAAAPHLVSTPRSPSPSSPILPGPTILTSRSTPPTPPRSSFHGVVTAAALMDPKSPDDRPEAAAPQPLEWRFAQVFGERGAGEDVQEGKAAAAPVLSLLVWRLARSTQFRWWGFDAAATPEGRAFHS</sequence>
<feature type="compositionally biased region" description="Low complexity" evidence="1">
    <location>
        <begin position="43"/>
        <end position="52"/>
    </location>
</feature>
<reference evidence="2" key="5">
    <citation type="journal article" date="2021" name="G3 (Bethesda)">
        <title>Aegilops tauschii genome assembly Aet v5.0 features greater sequence contiguity and improved annotation.</title>
        <authorList>
            <person name="Wang L."/>
            <person name="Zhu T."/>
            <person name="Rodriguez J.C."/>
            <person name="Deal K.R."/>
            <person name="Dubcovsky J."/>
            <person name="McGuire P.E."/>
            <person name="Lux T."/>
            <person name="Spannagl M."/>
            <person name="Mayer K.F.X."/>
            <person name="Baldrich P."/>
            <person name="Meyers B.C."/>
            <person name="Huo N."/>
            <person name="Gu Y.Q."/>
            <person name="Zhou H."/>
            <person name="Devos K.M."/>
            <person name="Bennetzen J.L."/>
            <person name="Unver T."/>
            <person name="Budak H."/>
            <person name="Gulick P.J."/>
            <person name="Galiba G."/>
            <person name="Kalapos B."/>
            <person name="Nelson D.R."/>
            <person name="Li P."/>
            <person name="You F.M."/>
            <person name="Luo M.C."/>
            <person name="Dvorak J."/>
        </authorList>
    </citation>
    <scope>NUCLEOTIDE SEQUENCE [LARGE SCALE GENOMIC DNA]</scope>
    <source>
        <strain evidence="2">cv. AL8/78</strain>
    </source>
</reference>
<reference evidence="2" key="3">
    <citation type="journal article" date="2017" name="Nature">
        <title>Genome sequence of the progenitor of the wheat D genome Aegilops tauschii.</title>
        <authorList>
            <person name="Luo M.C."/>
            <person name="Gu Y.Q."/>
            <person name="Puiu D."/>
            <person name="Wang H."/>
            <person name="Twardziok S.O."/>
            <person name="Deal K.R."/>
            <person name="Huo N."/>
            <person name="Zhu T."/>
            <person name="Wang L."/>
            <person name="Wang Y."/>
            <person name="McGuire P.E."/>
            <person name="Liu S."/>
            <person name="Long H."/>
            <person name="Ramasamy R.K."/>
            <person name="Rodriguez J.C."/>
            <person name="Van S.L."/>
            <person name="Yuan L."/>
            <person name="Wang Z."/>
            <person name="Xia Z."/>
            <person name="Xiao L."/>
            <person name="Anderson O.D."/>
            <person name="Ouyang S."/>
            <person name="Liang Y."/>
            <person name="Zimin A.V."/>
            <person name="Pertea G."/>
            <person name="Qi P."/>
            <person name="Bennetzen J.L."/>
            <person name="Dai X."/>
            <person name="Dawson M.W."/>
            <person name="Muller H.G."/>
            <person name="Kugler K."/>
            <person name="Rivarola-Duarte L."/>
            <person name="Spannagl M."/>
            <person name="Mayer K.F.X."/>
            <person name="Lu F.H."/>
            <person name="Bevan M.W."/>
            <person name="Leroy P."/>
            <person name="Li P."/>
            <person name="You F.M."/>
            <person name="Sun Q."/>
            <person name="Liu Z."/>
            <person name="Lyons E."/>
            <person name="Wicker T."/>
            <person name="Salzberg S.L."/>
            <person name="Devos K.M."/>
            <person name="Dvorak J."/>
        </authorList>
    </citation>
    <scope>NUCLEOTIDE SEQUENCE [LARGE SCALE GENOMIC DNA]</scope>
    <source>
        <strain evidence="2">cv. AL8/78</strain>
    </source>
</reference>
<evidence type="ECO:0000313" key="2">
    <source>
        <dbReference type="EnsemblPlants" id="AET6Gv20484000.2"/>
    </source>
</evidence>
<dbReference type="Proteomes" id="UP000015105">
    <property type="component" value="Chromosome 6D"/>
</dbReference>
<feature type="compositionally biased region" description="Pro residues" evidence="1">
    <location>
        <begin position="33"/>
        <end position="42"/>
    </location>
</feature>
<evidence type="ECO:0000313" key="3">
    <source>
        <dbReference type="Proteomes" id="UP000015105"/>
    </source>
</evidence>
<name>A0A453NUL4_AEGTS</name>
<accession>A0A453NUL4</accession>
<reference evidence="3" key="2">
    <citation type="journal article" date="2017" name="Nat. Plants">
        <title>The Aegilops tauschii genome reveals multiple impacts of transposons.</title>
        <authorList>
            <person name="Zhao G."/>
            <person name="Zou C."/>
            <person name="Li K."/>
            <person name="Wang K."/>
            <person name="Li T."/>
            <person name="Gao L."/>
            <person name="Zhang X."/>
            <person name="Wang H."/>
            <person name="Yang Z."/>
            <person name="Liu X."/>
            <person name="Jiang W."/>
            <person name="Mao L."/>
            <person name="Kong X."/>
            <person name="Jiao Y."/>
            <person name="Jia J."/>
        </authorList>
    </citation>
    <scope>NUCLEOTIDE SEQUENCE [LARGE SCALE GENOMIC DNA]</scope>
    <source>
        <strain evidence="3">cv. AL8/78</strain>
    </source>
</reference>
<proteinExistence type="predicted"/>
<dbReference type="AlphaFoldDB" id="A0A453NUL4"/>
<evidence type="ECO:0000256" key="1">
    <source>
        <dbReference type="SAM" id="MobiDB-lite"/>
    </source>
</evidence>
<dbReference type="Gramene" id="AET6Gv20484000.2">
    <property type="protein sequence ID" value="AET6Gv20484000.2"/>
    <property type="gene ID" value="AET6Gv20484000"/>
</dbReference>
<dbReference type="EnsemblPlants" id="AET6Gv20484000.2">
    <property type="protein sequence ID" value="AET6Gv20484000.2"/>
    <property type="gene ID" value="AET6Gv20484000"/>
</dbReference>
<reference evidence="2" key="4">
    <citation type="submission" date="2019-03" db="UniProtKB">
        <authorList>
            <consortium name="EnsemblPlants"/>
        </authorList>
    </citation>
    <scope>IDENTIFICATION</scope>
</reference>
<reference evidence="3" key="1">
    <citation type="journal article" date="2014" name="Science">
        <title>Ancient hybridizations among the ancestral genomes of bread wheat.</title>
        <authorList>
            <consortium name="International Wheat Genome Sequencing Consortium,"/>
            <person name="Marcussen T."/>
            <person name="Sandve S.R."/>
            <person name="Heier L."/>
            <person name="Spannagl M."/>
            <person name="Pfeifer M."/>
            <person name="Jakobsen K.S."/>
            <person name="Wulff B.B."/>
            <person name="Steuernagel B."/>
            <person name="Mayer K.F."/>
            <person name="Olsen O.A."/>
        </authorList>
    </citation>
    <scope>NUCLEOTIDE SEQUENCE [LARGE SCALE GENOMIC DNA]</scope>
    <source>
        <strain evidence="3">cv. AL8/78</strain>
    </source>
</reference>
<protein>
    <submittedName>
        <fullName evidence="2">Uncharacterized protein</fullName>
    </submittedName>
</protein>